<dbReference type="Proteomes" id="UP000288071">
    <property type="component" value="Unassembled WGS sequence"/>
</dbReference>
<comment type="caution">
    <text evidence="1">The sequence shown here is derived from an EMBL/GenBank/DDBJ whole genome shotgun (WGS) entry which is preliminary data.</text>
</comment>
<dbReference type="RefSeq" id="WP_128155402.1">
    <property type="nucleotide sequence ID" value="NZ_JBHSOM010000016.1"/>
</dbReference>
<organism evidence="1 2">
    <name type="scientific">Paenirhodobacter huangdaonensis</name>
    <dbReference type="NCBI Taxonomy" id="2501515"/>
    <lineage>
        <taxon>Bacteria</taxon>
        <taxon>Pseudomonadati</taxon>
        <taxon>Pseudomonadota</taxon>
        <taxon>Alphaproteobacteria</taxon>
        <taxon>Rhodobacterales</taxon>
        <taxon>Rhodobacter group</taxon>
        <taxon>Paenirhodobacter</taxon>
    </lineage>
</organism>
<evidence type="ECO:0000313" key="2">
    <source>
        <dbReference type="Proteomes" id="UP000288071"/>
    </source>
</evidence>
<accession>A0A443LXP8</accession>
<reference evidence="1 2" key="1">
    <citation type="submission" date="2019-01" db="EMBL/GenBank/DDBJ databases">
        <title>Sinorhodobacter populi sp. nov. isolated from the symptomatic bark tissue of Populus euramericana canker.</title>
        <authorList>
            <person name="Xu G."/>
        </authorList>
    </citation>
    <scope>NUCLEOTIDE SEQUENCE [LARGE SCALE GENOMIC DNA]</scope>
    <source>
        <strain evidence="1 2">CGMCC 1.12963</strain>
    </source>
</reference>
<protein>
    <submittedName>
        <fullName evidence="1">Uncharacterized protein</fullName>
    </submittedName>
</protein>
<name>A0A443LXP8_9RHOB</name>
<keyword evidence="2" id="KW-1185">Reference proteome</keyword>
<reference evidence="2" key="2">
    <citation type="submission" date="2019-01" db="EMBL/GenBank/DDBJ databases">
        <title>Sinorhodobacter populi sp. nov. isolated from the symptomatic bark tissue of Populus euramericana canker.</title>
        <authorList>
            <person name="Li Y."/>
        </authorList>
    </citation>
    <scope>NUCLEOTIDE SEQUENCE [LARGE SCALE GENOMIC DNA]</scope>
    <source>
        <strain evidence="2">CGMCC 1.12963</strain>
    </source>
</reference>
<dbReference type="AlphaFoldDB" id="A0A443LXP8"/>
<gene>
    <name evidence="1" type="ORF">EOW66_05325</name>
</gene>
<dbReference type="EMBL" id="SAVA01000002">
    <property type="protein sequence ID" value="RWR54034.1"/>
    <property type="molecule type" value="Genomic_DNA"/>
</dbReference>
<proteinExistence type="predicted"/>
<sequence length="301" mass="33922">MSKIGLYVYQLCLFNAQNYQQIPLANAGIGSELYEFLPQFVRGKVAALQNNNIERSWRLEPAQDEGRSRHGIVRYGTYGYSSNIINPDDNEVLFNRNATDVEEIPLYYRFWVPDAGNFGFATLQSFRDRSCVSQVLGELTSEFNRRYNHIRLTPRKVMPTADEMYRNAQVKKLILSKKRVPKDRAEILRNLPPDELNVELSFSVRRNGLFGVFSDVAPQIRGARGGAAFVFDGIEFDEASAMVAIGNSYMKVGIVGPSNNAGVIDISEEVQLGADQHPTFQSVSEISANVIENFRAQYGMR</sequence>
<evidence type="ECO:0000313" key="1">
    <source>
        <dbReference type="EMBL" id="RWR54034.1"/>
    </source>
</evidence>